<protein>
    <submittedName>
        <fullName evidence="1">Transcriptional regulator</fullName>
    </submittedName>
</protein>
<dbReference type="GO" id="GO:0003677">
    <property type="term" value="F:DNA binding"/>
    <property type="evidence" value="ECO:0007669"/>
    <property type="project" value="InterPro"/>
</dbReference>
<dbReference type="PATRIC" id="fig|1265822.4.peg.4274"/>
<comment type="caution">
    <text evidence="1">The sequence shown here is derived from an EMBL/GenBank/DDBJ whole genome shotgun (WGS) entry which is preliminary data.</text>
</comment>
<evidence type="ECO:0000313" key="2">
    <source>
        <dbReference type="Proteomes" id="UP000019241"/>
    </source>
</evidence>
<dbReference type="Proteomes" id="UP000019241">
    <property type="component" value="Unassembled WGS sequence"/>
</dbReference>
<proteinExistence type="predicted"/>
<dbReference type="SUPFAM" id="SSF47413">
    <property type="entry name" value="lambda repressor-like DNA-binding domains"/>
    <property type="match status" value="1"/>
</dbReference>
<evidence type="ECO:0000313" key="1">
    <source>
        <dbReference type="EMBL" id="EUJ42580.1"/>
    </source>
</evidence>
<reference evidence="1 2" key="1">
    <citation type="submission" date="2012-12" db="EMBL/GenBank/DDBJ databases">
        <title>Novel taxa of Listeriaceae from agricultural environments in the United States.</title>
        <authorList>
            <person name="den Bakker H.C."/>
            <person name="Allred A."/>
            <person name="Warchocki S."/>
            <person name="Wright E.M."/>
            <person name="Burrell A."/>
            <person name="Nightingale K.K."/>
            <person name="Kephart D."/>
            <person name="Wiedmann M."/>
        </authorList>
    </citation>
    <scope>NUCLEOTIDE SEQUENCE [LARGE SCALE GENOMIC DNA]</scope>
    <source>
        <strain evidence="1 2">FSL S10-1203</strain>
    </source>
</reference>
<dbReference type="EMBL" id="AODM01000110">
    <property type="protein sequence ID" value="EUJ42580.1"/>
    <property type="molecule type" value="Genomic_DNA"/>
</dbReference>
<dbReference type="PANTHER" id="PTHR37038">
    <property type="entry name" value="TRANSCRIPTIONAL REGULATOR-RELATED"/>
    <property type="match status" value="1"/>
</dbReference>
<dbReference type="InterPro" id="IPR010982">
    <property type="entry name" value="Lambda_DNA-bd_dom_sf"/>
</dbReference>
<gene>
    <name evidence="1" type="ORF">MCOL2_20921</name>
</gene>
<dbReference type="InterPro" id="IPR053163">
    <property type="entry name" value="HTH-type_regulator_Rgg"/>
</dbReference>
<accession>W7D0J9</accession>
<dbReference type="AlphaFoldDB" id="W7D0J9"/>
<dbReference type="RefSeq" id="WP_036065702.1">
    <property type="nucleotide sequence ID" value="NZ_AODM01000110.1"/>
</dbReference>
<name>W7D0J9_9LIST</name>
<organism evidence="1 2">
    <name type="scientific">Listeria fleischmannii FSL S10-1203</name>
    <dbReference type="NCBI Taxonomy" id="1265822"/>
    <lineage>
        <taxon>Bacteria</taxon>
        <taxon>Bacillati</taxon>
        <taxon>Bacillota</taxon>
        <taxon>Bacilli</taxon>
        <taxon>Bacillales</taxon>
        <taxon>Listeriaceae</taxon>
        <taxon>Listeria</taxon>
    </lineage>
</organism>
<sequence>MEKEKEKTGETLRMLRKNANNSVLEFYGGVISTQYAYRVERGIQQIGLNKLNQILNKNDILLDEFSFIKNNFNKLEFERIMEQFFEIQSSLEVEKISLLLKRIEQLGIKEGSFFSYLYILLQGYIAFNKNRDIFFLKQKVYEIWKGLAKKEEWTYCDLVMISNIVYVFDVSDLDSMLKRILKEFKRYEKFKKCTTSENEDVI</sequence>